<dbReference type="GO" id="GO:0005681">
    <property type="term" value="C:spliceosomal complex"/>
    <property type="evidence" value="ECO:0007669"/>
    <property type="project" value="InterPro"/>
</dbReference>
<name>A0A5C3F0G0_9BASI</name>
<dbReference type="AlphaFoldDB" id="A0A5C3F0G0"/>
<evidence type="ECO:0000256" key="1">
    <source>
        <dbReference type="ARBA" id="ARBA00004123"/>
    </source>
</evidence>
<dbReference type="GO" id="GO:0008270">
    <property type="term" value="F:zinc ion binding"/>
    <property type="evidence" value="ECO:0007669"/>
    <property type="project" value="InterPro"/>
</dbReference>
<dbReference type="GO" id="GO:0000398">
    <property type="term" value="P:mRNA splicing, via spliceosome"/>
    <property type="evidence" value="ECO:0007669"/>
    <property type="project" value="InterPro"/>
</dbReference>
<dbReference type="InterPro" id="IPR051421">
    <property type="entry name" value="RNA_Proc_DNA_Dmg_Regulator"/>
</dbReference>
<accession>A0A5C3F0G0</accession>
<dbReference type="InterPro" id="IPR036236">
    <property type="entry name" value="Znf_C2H2_sf"/>
</dbReference>
<dbReference type="Pfam" id="PF12874">
    <property type="entry name" value="zf-met"/>
    <property type="match status" value="1"/>
</dbReference>
<dbReference type="Pfam" id="PF16837">
    <property type="entry name" value="SF3A3"/>
    <property type="match status" value="1"/>
</dbReference>
<dbReference type="PANTHER" id="PTHR12786:SF2">
    <property type="entry name" value="SPLICING FACTOR 3A SUBUNIT 3"/>
    <property type="match status" value="1"/>
</dbReference>
<sequence length="597" mass="65569">MADTSLFEVARQTHEEAERYQQALVDILIQSASSTAPITHKEKLKRSHKASHILDRISDRFASLDDFYRDLSGDKAREFDDLDGSSSSSAAAAPHAANSDSADPSAASAPEASGSHSDAFSEFYSRLNRIREYHQKYPGAIPDAFAIDFDALEGGSDQPGSSGAAAAAAAEMAGSGIDFLDRMFSGEEMAGRYMDLYLHHDAFLNLKGVKRVTYLRYLDDFDKLAGQDAKVPDEAKRTDDYKKYLFELRSYLSNFLRKTHPLSNIDQLEATALAAFDQDWDAGKVVGWEDHGEAILNASAKGKGKGKAAGDAAAGAAGAANGNGIWCEACRRSYSKQTVYDAHLKSPKHQKAAQRLAASAGGGNGEAKEGDSRSTPSSAPNGEMERIKRQTKAKSLAREETLIRTLGKELEAIRADTKANVERRAALTDRERQAEAEAAEEELNNMAATNTGGDGVLDNEANGDEDDDDEEKIYNPLRLPLGWDGRPIPYWLYKLHGLGVEFKCEICSDHVYQGRKNFEKHFQESRHAFGMRALGLPNTVQFRDVTRIQDALALADKLKKQGKLQAEQDGDAEEVEDEHGNTYTRKTYELLKRQGLL</sequence>
<feature type="compositionally biased region" description="Basic and acidic residues" evidence="3">
    <location>
        <begin position="424"/>
        <end position="435"/>
    </location>
</feature>
<proteinExistence type="predicted"/>
<gene>
    <name evidence="5" type="ORF">PSFLO_03035</name>
</gene>
<feature type="compositionally biased region" description="Acidic residues" evidence="3">
    <location>
        <begin position="461"/>
        <end position="471"/>
    </location>
</feature>
<evidence type="ECO:0000313" key="6">
    <source>
        <dbReference type="Proteomes" id="UP000323386"/>
    </source>
</evidence>
<dbReference type="Pfam" id="PF11931">
    <property type="entry name" value="SF3a60_Prp9_C"/>
    <property type="match status" value="1"/>
</dbReference>
<dbReference type="OrthoDB" id="2160351at2759"/>
<feature type="region of interest" description="Disordered" evidence="3">
    <location>
        <begin position="79"/>
        <end position="117"/>
    </location>
</feature>
<dbReference type="Proteomes" id="UP000323386">
    <property type="component" value="Unassembled WGS sequence"/>
</dbReference>
<dbReference type="SUPFAM" id="SSF57667">
    <property type="entry name" value="beta-beta-alpha zinc fingers"/>
    <property type="match status" value="1"/>
</dbReference>
<keyword evidence="6" id="KW-1185">Reference proteome</keyword>
<evidence type="ECO:0000256" key="2">
    <source>
        <dbReference type="ARBA" id="ARBA00023242"/>
    </source>
</evidence>
<comment type="subcellular location">
    <subcellularLocation>
        <location evidence="1">Nucleus</location>
    </subcellularLocation>
</comment>
<dbReference type="GO" id="GO:0003723">
    <property type="term" value="F:RNA binding"/>
    <property type="evidence" value="ECO:0007669"/>
    <property type="project" value="InterPro"/>
</dbReference>
<evidence type="ECO:0000259" key="4">
    <source>
        <dbReference type="PROSITE" id="PS00028"/>
    </source>
</evidence>
<dbReference type="InterPro" id="IPR031774">
    <property type="entry name" value="SF3A3_dom"/>
</dbReference>
<dbReference type="InterPro" id="IPR024598">
    <property type="entry name" value="SF3a60/Prp9_C"/>
</dbReference>
<reference evidence="5 6" key="1">
    <citation type="submission" date="2018-03" db="EMBL/GenBank/DDBJ databases">
        <authorList>
            <person name="Guldener U."/>
        </authorList>
    </citation>
    <scope>NUCLEOTIDE SEQUENCE [LARGE SCALE GENOMIC DNA]</scope>
    <source>
        <strain evidence="5 6">DAOM196992</strain>
    </source>
</reference>
<dbReference type="PANTHER" id="PTHR12786">
    <property type="entry name" value="SPLICING FACTOR SF3A-RELATED"/>
    <property type="match status" value="1"/>
</dbReference>
<feature type="region of interest" description="Disordered" evidence="3">
    <location>
        <begin position="424"/>
        <end position="471"/>
    </location>
</feature>
<feature type="domain" description="C2H2-type" evidence="4">
    <location>
        <begin position="327"/>
        <end position="349"/>
    </location>
</feature>
<dbReference type="EMBL" id="OOIP01000007">
    <property type="protein sequence ID" value="SPO37560.1"/>
    <property type="molecule type" value="Genomic_DNA"/>
</dbReference>
<feature type="region of interest" description="Disordered" evidence="3">
    <location>
        <begin position="344"/>
        <end position="393"/>
    </location>
</feature>
<organism evidence="5 6">
    <name type="scientific">Pseudozyma flocculosa</name>
    <dbReference type="NCBI Taxonomy" id="84751"/>
    <lineage>
        <taxon>Eukaryota</taxon>
        <taxon>Fungi</taxon>
        <taxon>Dikarya</taxon>
        <taxon>Basidiomycota</taxon>
        <taxon>Ustilaginomycotina</taxon>
        <taxon>Ustilaginomycetes</taxon>
        <taxon>Ustilaginales</taxon>
        <taxon>Ustilaginaceae</taxon>
        <taxon>Pseudozyma</taxon>
    </lineage>
</organism>
<dbReference type="Pfam" id="PF12108">
    <property type="entry name" value="SF3a60_bindingd"/>
    <property type="match status" value="1"/>
</dbReference>
<keyword evidence="2" id="KW-0539">Nucleus</keyword>
<dbReference type="SMART" id="SM00451">
    <property type="entry name" value="ZnF_U1"/>
    <property type="match status" value="1"/>
</dbReference>
<evidence type="ECO:0000256" key="3">
    <source>
        <dbReference type="SAM" id="MobiDB-lite"/>
    </source>
</evidence>
<dbReference type="InterPro" id="IPR021966">
    <property type="entry name" value="SF3a60_bindingd"/>
</dbReference>
<evidence type="ECO:0000313" key="5">
    <source>
        <dbReference type="EMBL" id="SPO37560.1"/>
    </source>
</evidence>
<feature type="compositionally biased region" description="Low complexity" evidence="3">
    <location>
        <begin position="84"/>
        <end position="117"/>
    </location>
</feature>
<dbReference type="PROSITE" id="PS00028">
    <property type="entry name" value="ZINC_FINGER_C2H2_1"/>
    <property type="match status" value="1"/>
</dbReference>
<dbReference type="InterPro" id="IPR003604">
    <property type="entry name" value="Matrin/U1-like-C_Znf_C2H2"/>
</dbReference>
<dbReference type="InterPro" id="IPR013087">
    <property type="entry name" value="Znf_C2H2_type"/>
</dbReference>
<protein>
    <submittedName>
        <fullName evidence="5">Related to RNA splicing factor PRP9</fullName>
    </submittedName>
</protein>